<dbReference type="GO" id="GO:0004020">
    <property type="term" value="F:adenylylsulfate kinase activity"/>
    <property type="evidence" value="ECO:0007669"/>
    <property type="project" value="UniProtKB-EC"/>
</dbReference>
<evidence type="ECO:0000256" key="1">
    <source>
        <dbReference type="ARBA" id="ARBA00001823"/>
    </source>
</evidence>
<dbReference type="Gene3D" id="3.40.50.300">
    <property type="entry name" value="P-loop containing nucleotide triphosphate hydrolases"/>
    <property type="match status" value="1"/>
</dbReference>
<feature type="domain" description="Sulphate adenylyltransferase catalytic" evidence="8">
    <location>
        <begin position="168"/>
        <end position="384"/>
    </location>
</feature>
<dbReference type="InterPro" id="IPR014729">
    <property type="entry name" value="Rossmann-like_a/b/a_fold"/>
</dbReference>
<evidence type="ECO:0000259" key="8">
    <source>
        <dbReference type="Pfam" id="PF01747"/>
    </source>
</evidence>
<keyword evidence="10" id="KW-0418">Kinase</keyword>
<dbReference type="GO" id="GO:0005524">
    <property type="term" value="F:ATP binding"/>
    <property type="evidence" value="ECO:0007669"/>
    <property type="project" value="UniProtKB-KW"/>
</dbReference>
<proteinExistence type="predicted"/>
<comment type="pathway">
    <text evidence="6">Sulfur metabolism; hydrogen sulfide biosynthesis; sulfite from sulfate.</text>
</comment>
<dbReference type="InterPro" id="IPR015947">
    <property type="entry name" value="PUA-like_sf"/>
</dbReference>
<dbReference type="InterPro" id="IPR059117">
    <property type="entry name" value="APS_kinase_dom"/>
</dbReference>
<dbReference type="CDD" id="cd02027">
    <property type="entry name" value="APSK"/>
    <property type="match status" value="1"/>
</dbReference>
<keyword evidence="4" id="KW-0547">Nucleotide-binding</keyword>
<dbReference type="InterPro" id="IPR002891">
    <property type="entry name" value="APS"/>
</dbReference>
<dbReference type="InterPro" id="IPR002650">
    <property type="entry name" value="Sulphate_adenylyltransferase"/>
</dbReference>
<dbReference type="GO" id="GO:0019379">
    <property type="term" value="P:sulfate assimilation, phosphoadenylyl sulfate reduction by phosphoadenylyl-sulfate reductase (thioredoxin)"/>
    <property type="evidence" value="ECO:0007669"/>
    <property type="project" value="TreeGrafter"/>
</dbReference>
<dbReference type="GO" id="GO:0005737">
    <property type="term" value="C:cytoplasm"/>
    <property type="evidence" value="ECO:0007669"/>
    <property type="project" value="TreeGrafter"/>
</dbReference>
<sequence>MNYYGNHSLAEMLSQEESEQLKKEIPVNCNVTLTQRQLCDLEMILNGAMNPLNGFMGEADYSSVLENMSLSNSLMWALPVTLDISQQQLDAFDGATQIGLCDGEGFMLATMDISSVWKADKEKEALKIYTTKDRSHPGVKYLLTEVKEYYIGGEVNGMQLPMHYDFESLRHTPESLRNEFQKSGWDKVVAFHTSKPMHHIHYGITTDAAKSLGANLLIHPVSGVGKPGDLAYYSRVHCYQAIIKHYPRYLAALSLVPQAMRMAGPREAIHNMIVRQNYGCSHFIVGPEHASPPGVRSGGQRFYDMYSAQSMVEEFQNKLDIQMYRVEEMGYSISRGKYISCKTAQVEGDETHGFTEKDFNDALEHDQKVPDWYSYPDVISELSKVRLSRKHKGLTLFFTGLSGSGKSTLAKLVYARFIEQGDRPVTLLDGDVVRMNLSSELTFSKEHRDLNVKRIGYVASEITKNRGVAICAPIAPYETTRESVRSAIEEYGAFIEIHVATPLDTCEGRDRKGMYAKARKGIIKHFTGISDPYEEPVNPEIKIDTTGSTPMECAQKIMLYLFKEGYIG</sequence>
<dbReference type="Gene3D" id="3.40.50.620">
    <property type="entry name" value="HUPs"/>
    <property type="match status" value="1"/>
</dbReference>
<dbReference type="Pfam" id="PF01747">
    <property type="entry name" value="ATP-sulfurylase"/>
    <property type="match status" value="1"/>
</dbReference>
<dbReference type="Pfam" id="PF14306">
    <property type="entry name" value="PUA_2"/>
    <property type="match status" value="1"/>
</dbReference>
<evidence type="ECO:0000256" key="3">
    <source>
        <dbReference type="ARBA" id="ARBA00022695"/>
    </source>
</evidence>
<dbReference type="GO" id="GO:0010134">
    <property type="term" value="P:sulfate assimilation via adenylyl sulfate reduction"/>
    <property type="evidence" value="ECO:0007669"/>
    <property type="project" value="TreeGrafter"/>
</dbReference>
<dbReference type="PANTHER" id="PTHR42700:SF1">
    <property type="entry name" value="SULFATE ADENYLYLTRANSFERASE"/>
    <property type="match status" value="1"/>
</dbReference>
<dbReference type="Gene3D" id="3.10.400.10">
    <property type="entry name" value="Sulfate adenylyltransferase"/>
    <property type="match status" value="1"/>
</dbReference>
<dbReference type="PANTHER" id="PTHR42700">
    <property type="entry name" value="SULFATE ADENYLYLTRANSFERASE"/>
    <property type="match status" value="1"/>
</dbReference>
<organism evidence="10">
    <name type="scientific">hydrothermal vent metagenome</name>
    <dbReference type="NCBI Taxonomy" id="652676"/>
    <lineage>
        <taxon>unclassified sequences</taxon>
        <taxon>metagenomes</taxon>
        <taxon>ecological metagenomes</taxon>
    </lineage>
</organism>
<dbReference type="SUPFAM" id="SSF52374">
    <property type="entry name" value="Nucleotidylyl transferase"/>
    <property type="match status" value="1"/>
</dbReference>
<feature type="domain" description="ATP-sulfurylase PUA-like" evidence="9">
    <location>
        <begin position="10"/>
        <end position="159"/>
    </location>
</feature>
<dbReference type="NCBIfam" id="TIGR00455">
    <property type="entry name" value="apsK"/>
    <property type="match status" value="1"/>
</dbReference>
<protein>
    <submittedName>
        <fullName evidence="10">Sulfate adenylyltransferase / Adenylylsulfate kinase</fullName>
        <ecNumber evidence="10">2.7.1.25</ecNumber>
        <ecNumber evidence="10">2.7.7.4</ecNumber>
    </submittedName>
</protein>
<evidence type="ECO:0000256" key="4">
    <source>
        <dbReference type="ARBA" id="ARBA00022741"/>
    </source>
</evidence>
<dbReference type="EC" id="2.7.7.4" evidence="10"/>
<evidence type="ECO:0000256" key="5">
    <source>
        <dbReference type="ARBA" id="ARBA00022840"/>
    </source>
</evidence>
<feature type="domain" description="APS kinase" evidence="7">
    <location>
        <begin position="392"/>
        <end position="544"/>
    </location>
</feature>
<dbReference type="EMBL" id="UOFI01000069">
    <property type="protein sequence ID" value="VAW65773.1"/>
    <property type="molecule type" value="Genomic_DNA"/>
</dbReference>
<dbReference type="NCBIfam" id="NF004040">
    <property type="entry name" value="PRK05537.1"/>
    <property type="match status" value="1"/>
</dbReference>
<evidence type="ECO:0000256" key="2">
    <source>
        <dbReference type="ARBA" id="ARBA00022679"/>
    </source>
</evidence>
<dbReference type="InterPro" id="IPR050512">
    <property type="entry name" value="Sulf_AdTrans/APS_kinase"/>
</dbReference>
<name>A0A3B0XNT5_9ZZZZ</name>
<evidence type="ECO:0000259" key="7">
    <source>
        <dbReference type="Pfam" id="PF01583"/>
    </source>
</evidence>
<dbReference type="InterPro" id="IPR024951">
    <property type="entry name" value="Sulfurylase_cat_dom"/>
</dbReference>
<dbReference type="NCBIfam" id="NF003013">
    <property type="entry name" value="PRK03846.1"/>
    <property type="match status" value="1"/>
</dbReference>
<gene>
    <name evidence="10" type="ORF">MNBD_GAMMA09-3285</name>
</gene>
<keyword evidence="3 10" id="KW-0548">Nucleotidyltransferase</keyword>
<dbReference type="FunFam" id="3.40.50.300:FF:000802">
    <property type="entry name" value="Sulfate adenylyltransferase"/>
    <property type="match status" value="1"/>
</dbReference>
<keyword evidence="2 10" id="KW-0808">Transferase</keyword>
<dbReference type="Pfam" id="PF01583">
    <property type="entry name" value="APS_kinase"/>
    <property type="match status" value="1"/>
</dbReference>
<dbReference type="InterPro" id="IPR027417">
    <property type="entry name" value="P-loop_NTPase"/>
</dbReference>
<evidence type="ECO:0000313" key="10">
    <source>
        <dbReference type="EMBL" id="VAW65773.1"/>
    </source>
</evidence>
<dbReference type="SUPFAM" id="SSF52540">
    <property type="entry name" value="P-loop containing nucleoside triphosphate hydrolases"/>
    <property type="match status" value="1"/>
</dbReference>
<dbReference type="SUPFAM" id="SSF88697">
    <property type="entry name" value="PUA domain-like"/>
    <property type="match status" value="1"/>
</dbReference>
<dbReference type="AlphaFoldDB" id="A0A3B0XNT5"/>
<evidence type="ECO:0000259" key="9">
    <source>
        <dbReference type="Pfam" id="PF14306"/>
    </source>
</evidence>
<accession>A0A3B0XNT5</accession>
<dbReference type="InterPro" id="IPR025980">
    <property type="entry name" value="ATP-Sase_PUA-like_dom"/>
</dbReference>
<comment type="catalytic activity">
    <reaction evidence="1">
        <text>adenosine 5'-phosphosulfate + ATP = 3'-phosphoadenylyl sulfate + ADP + H(+)</text>
        <dbReference type="Rhea" id="RHEA:24152"/>
        <dbReference type="ChEBI" id="CHEBI:15378"/>
        <dbReference type="ChEBI" id="CHEBI:30616"/>
        <dbReference type="ChEBI" id="CHEBI:58243"/>
        <dbReference type="ChEBI" id="CHEBI:58339"/>
        <dbReference type="ChEBI" id="CHEBI:456216"/>
        <dbReference type="EC" id="2.7.1.25"/>
    </reaction>
</comment>
<dbReference type="EC" id="2.7.1.25" evidence="10"/>
<dbReference type="NCBIfam" id="TIGR00339">
    <property type="entry name" value="sopT"/>
    <property type="match status" value="1"/>
</dbReference>
<keyword evidence="5" id="KW-0067">ATP-binding</keyword>
<dbReference type="GO" id="GO:0004781">
    <property type="term" value="F:sulfate adenylyltransferase (ATP) activity"/>
    <property type="evidence" value="ECO:0007669"/>
    <property type="project" value="UniProtKB-EC"/>
</dbReference>
<evidence type="ECO:0000256" key="6">
    <source>
        <dbReference type="ARBA" id="ARBA00024327"/>
    </source>
</evidence>
<reference evidence="10" key="1">
    <citation type="submission" date="2018-06" db="EMBL/GenBank/DDBJ databases">
        <authorList>
            <person name="Zhirakovskaya E."/>
        </authorList>
    </citation>
    <scope>NUCLEOTIDE SEQUENCE</scope>
</reference>